<reference evidence="1 2" key="1">
    <citation type="submission" date="2019-03" db="EMBL/GenBank/DDBJ databases">
        <title>First draft genome of Liparis tanakae, snailfish: a comprehensive survey of snailfish specific genes.</title>
        <authorList>
            <person name="Kim W."/>
            <person name="Song I."/>
            <person name="Jeong J.-H."/>
            <person name="Kim D."/>
            <person name="Kim S."/>
            <person name="Ryu S."/>
            <person name="Song J.Y."/>
            <person name="Lee S.K."/>
        </authorList>
    </citation>
    <scope>NUCLEOTIDE SEQUENCE [LARGE SCALE GENOMIC DNA]</scope>
    <source>
        <tissue evidence="1">Muscle</tissue>
    </source>
</reference>
<accession>A0A4Z2JDV2</accession>
<proteinExistence type="predicted"/>
<dbReference type="EMBL" id="SRLO01000007">
    <property type="protein sequence ID" value="TNN88157.1"/>
    <property type="molecule type" value="Genomic_DNA"/>
</dbReference>
<name>A0A4Z2JDV2_9TELE</name>
<keyword evidence="2" id="KW-1185">Reference proteome</keyword>
<organism evidence="1 2">
    <name type="scientific">Liparis tanakae</name>
    <name type="common">Tanaka's snailfish</name>
    <dbReference type="NCBI Taxonomy" id="230148"/>
    <lineage>
        <taxon>Eukaryota</taxon>
        <taxon>Metazoa</taxon>
        <taxon>Chordata</taxon>
        <taxon>Craniata</taxon>
        <taxon>Vertebrata</taxon>
        <taxon>Euteleostomi</taxon>
        <taxon>Actinopterygii</taxon>
        <taxon>Neopterygii</taxon>
        <taxon>Teleostei</taxon>
        <taxon>Neoteleostei</taxon>
        <taxon>Acanthomorphata</taxon>
        <taxon>Eupercaria</taxon>
        <taxon>Perciformes</taxon>
        <taxon>Cottioidei</taxon>
        <taxon>Cottales</taxon>
        <taxon>Liparidae</taxon>
        <taxon>Liparis</taxon>
    </lineage>
</organism>
<evidence type="ECO:0000313" key="1">
    <source>
        <dbReference type="EMBL" id="TNN88157.1"/>
    </source>
</evidence>
<sequence length="174" mass="18870">MSLPLWSFCLSAKGSKSTSKVMGELASLEPPLFFLGRKAFHHGVLSVIFDCREGTGTGNTCRHGGAVVIAVPQEAGAAVSILRTSQVSRRLASPTSLHIDVSPVALVQRRIDTFIKERLSFTESAGFRLRNSPLGVPVLTPDWMNAQGLSPWNNRLSRGVPALEREQEGSQSDR</sequence>
<dbReference type="AlphaFoldDB" id="A0A4Z2JDV2"/>
<dbReference type="Proteomes" id="UP000314294">
    <property type="component" value="Unassembled WGS sequence"/>
</dbReference>
<gene>
    <name evidence="1" type="ORF">EYF80_001738</name>
</gene>
<protein>
    <submittedName>
        <fullName evidence="1">Uncharacterized protein</fullName>
    </submittedName>
</protein>
<comment type="caution">
    <text evidence="1">The sequence shown here is derived from an EMBL/GenBank/DDBJ whole genome shotgun (WGS) entry which is preliminary data.</text>
</comment>
<evidence type="ECO:0000313" key="2">
    <source>
        <dbReference type="Proteomes" id="UP000314294"/>
    </source>
</evidence>
<dbReference type="OrthoDB" id="10609834at2759"/>